<dbReference type="GO" id="GO:0004523">
    <property type="term" value="F:RNA-DNA hybrid ribonuclease activity"/>
    <property type="evidence" value="ECO:0007669"/>
    <property type="project" value="InterPro"/>
</dbReference>
<dbReference type="EMBL" id="LLXI01004228">
    <property type="protein sequence ID" value="PKY60404.1"/>
    <property type="molecule type" value="Genomic_DNA"/>
</dbReference>
<name>A0A2I1HNE9_9GLOM</name>
<dbReference type="Gene3D" id="3.30.420.10">
    <property type="entry name" value="Ribonuclease H-like superfamily/Ribonuclease H"/>
    <property type="match status" value="1"/>
</dbReference>
<protein>
    <recommendedName>
        <fullName evidence="2">RNase H type-1 domain-containing protein</fullName>
    </recommendedName>
</protein>
<evidence type="ECO:0000259" key="2">
    <source>
        <dbReference type="PROSITE" id="PS50879"/>
    </source>
</evidence>
<evidence type="ECO:0000313" key="4">
    <source>
        <dbReference type="Proteomes" id="UP000234323"/>
    </source>
</evidence>
<dbReference type="AlphaFoldDB" id="A0A2I1HNE9"/>
<reference evidence="3 4" key="1">
    <citation type="submission" date="2015-10" db="EMBL/GenBank/DDBJ databases">
        <title>Genome analyses suggest a sexual origin of heterokaryosis in a supposedly ancient asexual fungus.</title>
        <authorList>
            <person name="Ropars J."/>
            <person name="Sedzielewska K."/>
            <person name="Noel J."/>
            <person name="Charron P."/>
            <person name="Farinelli L."/>
            <person name="Marton T."/>
            <person name="Kruger M."/>
            <person name="Pelin A."/>
            <person name="Brachmann A."/>
            <person name="Corradi N."/>
        </authorList>
    </citation>
    <scope>NUCLEOTIDE SEQUENCE [LARGE SCALE GENOMIC DNA]</scope>
    <source>
        <strain evidence="3 4">A4</strain>
    </source>
</reference>
<dbReference type="InterPro" id="IPR036397">
    <property type="entry name" value="RNaseH_sf"/>
</dbReference>
<keyword evidence="1" id="KW-0479">Metal-binding</keyword>
<dbReference type="PROSITE" id="PS00202">
    <property type="entry name" value="RUBREDOXIN"/>
    <property type="match status" value="1"/>
</dbReference>
<dbReference type="VEuPathDB" id="FungiDB:FUN_024865"/>
<dbReference type="InterPro" id="IPR018527">
    <property type="entry name" value="Rubredoxin_Fe_BS"/>
</dbReference>
<dbReference type="SUPFAM" id="SSF53098">
    <property type="entry name" value="Ribonuclease H-like"/>
    <property type="match status" value="1"/>
</dbReference>
<organism evidence="3 4">
    <name type="scientific">Rhizophagus irregularis</name>
    <dbReference type="NCBI Taxonomy" id="588596"/>
    <lineage>
        <taxon>Eukaryota</taxon>
        <taxon>Fungi</taxon>
        <taxon>Fungi incertae sedis</taxon>
        <taxon>Mucoromycota</taxon>
        <taxon>Glomeromycotina</taxon>
        <taxon>Glomeromycetes</taxon>
        <taxon>Glomerales</taxon>
        <taxon>Glomeraceae</taxon>
        <taxon>Rhizophagus</taxon>
    </lineage>
</organism>
<gene>
    <name evidence="3" type="ORF">RhiirA4_484066</name>
</gene>
<dbReference type="Pfam" id="PF00075">
    <property type="entry name" value="RNase_H"/>
    <property type="match status" value="1"/>
</dbReference>
<dbReference type="Proteomes" id="UP000234323">
    <property type="component" value="Unassembled WGS sequence"/>
</dbReference>
<dbReference type="InterPro" id="IPR012337">
    <property type="entry name" value="RNaseH-like_sf"/>
</dbReference>
<keyword evidence="4" id="KW-1185">Reference proteome</keyword>
<dbReference type="GO" id="GO:0046872">
    <property type="term" value="F:metal ion binding"/>
    <property type="evidence" value="ECO:0007669"/>
    <property type="project" value="UniProtKB-KW"/>
</dbReference>
<dbReference type="VEuPathDB" id="FungiDB:RhiirA1_458035"/>
<evidence type="ECO:0000313" key="3">
    <source>
        <dbReference type="EMBL" id="PKY60404.1"/>
    </source>
</evidence>
<sequence length="824" mass="96353">MFKNKLKFARSAPNAILDNPYIYGYRDFYENQLQAKITDFCIQLNDNGLLGKITHLRLKSLQNQLWSSRPLIEKLPYDRVPHSRKNNYIFNMLLLCYENNISFNNLDNDTFSSIQGGKIPLLDIVDNAFYSAYRVRLREKNILFLDQIISGDKTRLLLWKEILLKSYVPGSSNNKEAKWYSDIKKKITQDNIHLDNNIVQLFGQRFDNVEDVQSYDIVKKDRSLVALYNPRYNSVIIGKVQGVNTANQPIIQHYHVDMVKSDDFYTQIFRCENSSCQANEYVSNRTPCAFIADWRHLVPLISGSQFSLLQIKIINYNIFHIFDFAKKKFELLQTTLTQNHVTSLNLQENIILDLLEPSTSRNDLLVIQQTLASFDNSDYYIFEFFTDGSLIDLGSEQCSISCAFAQISDLFDLPHVEFSTTIDKWPSAYRGELLAVILALCVVPRDSKVRINTDSLNVITQFDKLKKSRFTQTSREYFKCNNNFLWAILCRIVLKLNLHVEMFKVIAHGEDIGNNYVDKLAKEAHLDQDRYIIFRHDAVLIKALPCWNGIVIENRLRAFIKTLCNFKGLEKFINLNRNYKYRRLEVDWTSTFQCLNGDIVNNETSISSSKTKAQKVHLLIEEIPTIEQMKKSLFDLYDGWKCPMCGMDDETFDHVWSCDEHRENIKIIRDKTINQILTWMLEYNDNVQDFNAIIALNIWDISHDPNSFTFIDLIKGIIPMSLFNLLNTWTTKSNTLEVLMQMRQFIFNEIFENVWIPRCSYLKEFERSLGITKKKKLTFKNIRSLPKSDRSVNDVSHQYDALDSIHNYIYFGKNIIEFYTNLTS</sequence>
<feature type="domain" description="RNase H type-1" evidence="2">
    <location>
        <begin position="378"/>
        <end position="526"/>
    </location>
</feature>
<dbReference type="VEuPathDB" id="FungiDB:FUN_004270"/>
<evidence type="ECO:0000256" key="1">
    <source>
        <dbReference type="ARBA" id="ARBA00022723"/>
    </source>
</evidence>
<dbReference type="InterPro" id="IPR002156">
    <property type="entry name" value="RNaseH_domain"/>
</dbReference>
<accession>A0A2I1HNE9</accession>
<comment type="caution">
    <text evidence="3">The sequence shown here is derived from an EMBL/GenBank/DDBJ whole genome shotgun (WGS) entry which is preliminary data.</text>
</comment>
<proteinExistence type="predicted"/>
<dbReference type="VEuPathDB" id="FungiDB:RhiirFUN_006426"/>
<dbReference type="PROSITE" id="PS50879">
    <property type="entry name" value="RNASE_H_1"/>
    <property type="match status" value="1"/>
</dbReference>
<dbReference type="GO" id="GO:0003676">
    <property type="term" value="F:nucleic acid binding"/>
    <property type="evidence" value="ECO:0007669"/>
    <property type="project" value="InterPro"/>
</dbReference>